<evidence type="ECO:0000256" key="6">
    <source>
        <dbReference type="SAM" id="Phobius"/>
    </source>
</evidence>
<keyword evidence="4 6" id="KW-0472">Membrane</keyword>
<feature type="transmembrane region" description="Helical" evidence="6">
    <location>
        <begin position="242"/>
        <end position="267"/>
    </location>
</feature>
<dbReference type="KEGG" id="ddt:AAY81_00350"/>
<feature type="transmembrane region" description="Helical" evidence="6">
    <location>
        <begin position="371"/>
        <end position="392"/>
    </location>
</feature>
<protein>
    <submittedName>
        <fullName evidence="9">Hydrogenase-4 component D</fullName>
    </submittedName>
</protein>
<feature type="transmembrane region" description="Helical" evidence="6">
    <location>
        <begin position="273"/>
        <end position="292"/>
    </location>
</feature>
<dbReference type="STRING" id="79604.AAY81_00350"/>
<evidence type="ECO:0000256" key="2">
    <source>
        <dbReference type="ARBA" id="ARBA00022692"/>
    </source>
</evidence>
<reference evidence="10" key="1">
    <citation type="submission" date="2016-10" db="EMBL/GenBank/DDBJ databases">
        <authorList>
            <person name="Varghese N."/>
        </authorList>
    </citation>
    <scope>NUCLEOTIDE SEQUENCE [LARGE SCALE GENOMIC DNA]</scope>
    <source>
        <strain evidence="10">DSM 21843</strain>
    </source>
</reference>
<dbReference type="PANTHER" id="PTHR43373">
    <property type="entry name" value="NA(+)/H(+) ANTIPORTER SUBUNIT"/>
    <property type="match status" value="1"/>
</dbReference>
<evidence type="ECO:0000313" key="10">
    <source>
        <dbReference type="Proteomes" id="UP000182975"/>
    </source>
</evidence>
<organism evidence="9 10">
    <name type="scientific">Denitrobacterium detoxificans</name>
    <dbReference type="NCBI Taxonomy" id="79604"/>
    <lineage>
        <taxon>Bacteria</taxon>
        <taxon>Bacillati</taxon>
        <taxon>Actinomycetota</taxon>
        <taxon>Coriobacteriia</taxon>
        <taxon>Eggerthellales</taxon>
        <taxon>Eggerthellaceae</taxon>
        <taxon>Denitrobacterium</taxon>
    </lineage>
</organism>
<feature type="transmembrane region" description="Helical" evidence="6">
    <location>
        <begin position="80"/>
        <end position="102"/>
    </location>
</feature>
<evidence type="ECO:0000313" key="9">
    <source>
        <dbReference type="EMBL" id="SEO44130.1"/>
    </source>
</evidence>
<dbReference type="AlphaFoldDB" id="A0A172RVW9"/>
<feature type="transmembrane region" description="Helical" evidence="6">
    <location>
        <begin position="139"/>
        <end position="156"/>
    </location>
</feature>
<keyword evidence="2 5" id="KW-0812">Transmembrane</keyword>
<dbReference type="InterPro" id="IPR001750">
    <property type="entry name" value="ND/Mrp_TM"/>
</dbReference>
<dbReference type="PATRIC" id="fig|79604.3.peg.73"/>
<dbReference type="InterPro" id="IPR050616">
    <property type="entry name" value="CPA3_Na-H_Antiporter_A"/>
</dbReference>
<dbReference type="GO" id="GO:0012505">
    <property type="term" value="C:endomembrane system"/>
    <property type="evidence" value="ECO:0007669"/>
    <property type="project" value="UniProtKB-SubCell"/>
</dbReference>
<evidence type="ECO:0000256" key="4">
    <source>
        <dbReference type="ARBA" id="ARBA00023136"/>
    </source>
</evidence>
<dbReference type="NCBIfam" id="NF005097">
    <property type="entry name" value="PRK06525.1"/>
    <property type="match status" value="1"/>
</dbReference>
<feature type="transmembrane region" description="Helical" evidence="6">
    <location>
        <begin position="168"/>
        <end position="188"/>
    </location>
</feature>
<evidence type="ECO:0000256" key="3">
    <source>
        <dbReference type="ARBA" id="ARBA00022989"/>
    </source>
</evidence>
<feature type="transmembrane region" description="Helical" evidence="6">
    <location>
        <begin position="412"/>
        <end position="431"/>
    </location>
</feature>
<keyword evidence="3 6" id="KW-1133">Transmembrane helix</keyword>
<feature type="transmembrane region" description="Helical" evidence="6">
    <location>
        <begin position="299"/>
        <end position="321"/>
    </location>
</feature>
<feature type="transmembrane region" description="Helical" evidence="6">
    <location>
        <begin position="32"/>
        <end position="50"/>
    </location>
</feature>
<evidence type="ECO:0000256" key="5">
    <source>
        <dbReference type="RuleBase" id="RU000320"/>
    </source>
</evidence>
<evidence type="ECO:0000259" key="7">
    <source>
        <dbReference type="Pfam" id="PF00361"/>
    </source>
</evidence>
<accession>A0A172RVW9</accession>
<feature type="transmembrane region" description="Helical" evidence="6">
    <location>
        <begin position="208"/>
        <end position="230"/>
    </location>
</feature>
<gene>
    <name evidence="9" type="ORF">SAMN02910314_00266</name>
</gene>
<dbReference type="Pfam" id="PF00361">
    <property type="entry name" value="Proton_antipo_M"/>
    <property type="match status" value="1"/>
</dbReference>
<feature type="transmembrane region" description="Helical" evidence="6">
    <location>
        <begin position="114"/>
        <end position="133"/>
    </location>
</feature>
<dbReference type="InterPro" id="IPR001516">
    <property type="entry name" value="Proton_antipo_N"/>
</dbReference>
<feature type="domain" description="NADH-Ubiquinone oxidoreductase (complex I) chain 5 N-terminal" evidence="8">
    <location>
        <begin position="61"/>
        <end position="115"/>
    </location>
</feature>
<dbReference type="PRINTS" id="PR01434">
    <property type="entry name" value="NADHDHGNASE5"/>
</dbReference>
<keyword evidence="10" id="KW-1185">Reference proteome</keyword>
<evidence type="ECO:0000259" key="8">
    <source>
        <dbReference type="Pfam" id="PF00662"/>
    </source>
</evidence>
<comment type="subcellular location">
    <subcellularLocation>
        <location evidence="1">Endomembrane system</location>
        <topology evidence="1">Multi-pass membrane protein</topology>
    </subcellularLocation>
    <subcellularLocation>
        <location evidence="5">Membrane</location>
        <topology evidence="5">Multi-pass membrane protein</topology>
    </subcellularLocation>
</comment>
<dbReference type="Pfam" id="PF00662">
    <property type="entry name" value="Proton_antipo_N"/>
    <property type="match status" value="1"/>
</dbReference>
<dbReference type="OrthoDB" id="9811798at2"/>
<dbReference type="PANTHER" id="PTHR43373:SF1">
    <property type="entry name" value="NA(+)_H(+) ANTIPORTER SUBUNIT A"/>
    <property type="match status" value="1"/>
</dbReference>
<evidence type="ECO:0000256" key="1">
    <source>
        <dbReference type="ARBA" id="ARBA00004127"/>
    </source>
</evidence>
<dbReference type="Proteomes" id="UP000182975">
    <property type="component" value="Unassembled WGS sequence"/>
</dbReference>
<name>A0A172RVW9_9ACTN</name>
<feature type="transmembrane region" description="Helical" evidence="6">
    <location>
        <begin position="458"/>
        <end position="478"/>
    </location>
</feature>
<dbReference type="EMBL" id="FOEC01000001">
    <property type="protein sequence ID" value="SEO44130.1"/>
    <property type="molecule type" value="Genomic_DNA"/>
</dbReference>
<dbReference type="GO" id="GO:0016020">
    <property type="term" value="C:membrane"/>
    <property type="evidence" value="ECO:0007669"/>
    <property type="project" value="UniProtKB-SubCell"/>
</dbReference>
<feature type="domain" description="NADH:quinone oxidoreductase/Mrp antiporter transmembrane" evidence="7">
    <location>
        <begin position="136"/>
        <end position="412"/>
    </location>
</feature>
<proteinExistence type="predicted"/>
<feature type="transmembrane region" description="Helical" evidence="6">
    <location>
        <begin position="341"/>
        <end position="359"/>
    </location>
</feature>
<dbReference type="RefSeq" id="WP_066659975.1">
    <property type="nucleotide sequence ID" value="NZ_CP011402.1"/>
</dbReference>
<sequence>MTLFASASILVPFVCALLTIISPRHADKGICITGATLASLATLVVGAQFVGGGMEPVTVTWLSFGTVPIMGFVFDKVSCLLAPTFVIIGLLVTIYSTAYMAPTNREHPDKPRRRFYAFLIIFIAAMAGLVYSSTIIGQLVFFEVTGACSWALIGYYDTEVARASAMKALIVTHIGSLGLYLATAILFAQTGSFELAAIGTLAKGPKTFVMLAILFAAWGKSAQVPFYMWLPSAMNAPTPVSAYLHGASMVKVGVCVFARALICAGTVSEVVGWVVVIGGIVTCVFAFLMYLPQDDMKRLLAFSTISQLSYIFLGFGFYIFGSGMAFDGAVMHIFNHAWAKTLFFLLAGAFSCTMGTRMLPQLRGVLKKRPILGIGFGVAALAIAGCPPMNAFFSKFYIFSGGFFTAANNGPLLFIVVIALIETVVCFMWFLKWMGSVMFGEPSEVVENSAPVPAAMKGVFIVLIIMTFCSGFFAAAWIG</sequence>